<sequence length="519" mass="55691">MDPILVGKAITTETSGSVYLLPKYGNRHGLVAGATGTGKTVTLMTLAEGFSRLGVPVFLADVKGDVAGLAMPGTSNEKLQARIEQMGIADYRNEAAPVVFWDLWGKAGHPVRTTVSEMGPTLLSRILELNDTQSGVLDILFKLADDRGLLLLDLADLRALLNLIAEERKDISTSYGLVSTQSIGAIQRSLLRLEQEGAELFFGEPALELADLMRTTYDGRGVVNILAADQLILKPRLYSSFLLWLLSELFENLPEVGDLEKPKLVFVFDEAHLLFDDAPAALQQRIEQVVRLIRSKGVGVYFCSQFPDDVPANVLGQLGNRVQHALRAYTPRDQKAVKTAAETFVANPGLDVAKTIGQLGVGEALVSMLLDKGVPMPVEKTLIAPPRCRMGAITDAERQQVRAGSPVGGKYDTAINRESASELLAARVQQASQDAPAASEAEEGGFGQKMSEFLFGTKRRQGMVQSVAKRTTGNVGGSIGRSVGSAIGESVMGKTGKKYGGQIGNQIVRGILGGIFGRR</sequence>
<dbReference type="InterPro" id="IPR027417">
    <property type="entry name" value="P-loop_NTPase"/>
</dbReference>
<accession>A0A7G9QV54</accession>
<proteinExistence type="predicted"/>
<dbReference type="Proteomes" id="UP000515977">
    <property type="component" value="Chromosome"/>
</dbReference>
<dbReference type="SUPFAM" id="SSF52540">
    <property type="entry name" value="P-loop containing nucleoside triphosphate hydrolases"/>
    <property type="match status" value="1"/>
</dbReference>
<dbReference type="EMBL" id="CP060711">
    <property type="protein sequence ID" value="QNN47229.1"/>
    <property type="molecule type" value="Genomic_DNA"/>
</dbReference>
<protein>
    <submittedName>
        <fullName evidence="2">DUF853 family protein</fullName>
    </submittedName>
</protein>
<dbReference type="Gene3D" id="3.40.50.300">
    <property type="entry name" value="P-loop containing nucleotide triphosphate hydrolases"/>
    <property type="match status" value="2"/>
</dbReference>
<evidence type="ECO:0000313" key="2">
    <source>
        <dbReference type="EMBL" id="QNN47229.1"/>
    </source>
</evidence>
<dbReference type="PANTHER" id="PTHR30121">
    <property type="entry name" value="UNCHARACTERIZED PROTEIN YJGR-RELATED"/>
    <property type="match status" value="1"/>
</dbReference>
<dbReference type="PANTHER" id="PTHR30121:SF6">
    <property type="entry name" value="SLR6007 PROTEIN"/>
    <property type="match status" value="1"/>
</dbReference>
<feature type="domain" description="Helicase HerA-like C-terminal" evidence="1">
    <location>
        <begin position="11"/>
        <end position="518"/>
    </location>
</feature>
<dbReference type="AlphaFoldDB" id="A0A7G9QV54"/>
<dbReference type="KEGG" id="tbv:H9L17_03505"/>
<evidence type="ECO:0000259" key="1">
    <source>
        <dbReference type="Pfam" id="PF05872"/>
    </source>
</evidence>
<dbReference type="Pfam" id="PF05872">
    <property type="entry name" value="HerA_C"/>
    <property type="match status" value="1"/>
</dbReference>
<keyword evidence="3" id="KW-1185">Reference proteome</keyword>
<reference evidence="2 3" key="1">
    <citation type="submission" date="2020-08" db="EMBL/GenBank/DDBJ databases">
        <title>Genome sequence of Thermomonas brevis KACC 16975T.</title>
        <authorList>
            <person name="Hyun D.-W."/>
            <person name="Bae J.-W."/>
        </authorList>
    </citation>
    <scope>NUCLEOTIDE SEQUENCE [LARGE SCALE GENOMIC DNA]</scope>
    <source>
        <strain evidence="2 3">KACC 16975</strain>
    </source>
</reference>
<dbReference type="RefSeq" id="WP_187570976.1">
    <property type="nucleotide sequence ID" value="NZ_CP060711.1"/>
</dbReference>
<evidence type="ECO:0000313" key="3">
    <source>
        <dbReference type="Proteomes" id="UP000515977"/>
    </source>
</evidence>
<dbReference type="InterPro" id="IPR051162">
    <property type="entry name" value="T4SS_component"/>
</dbReference>
<organism evidence="2 3">
    <name type="scientific">Thermomonas brevis</name>
    <dbReference type="NCBI Taxonomy" id="215691"/>
    <lineage>
        <taxon>Bacteria</taxon>
        <taxon>Pseudomonadati</taxon>
        <taxon>Pseudomonadota</taxon>
        <taxon>Gammaproteobacteria</taxon>
        <taxon>Lysobacterales</taxon>
        <taxon>Lysobacteraceae</taxon>
        <taxon>Thermomonas</taxon>
    </lineage>
</organism>
<gene>
    <name evidence="2" type="ORF">H9L17_03505</name>
</gene>
<dbReference type="InterPro" id="IPR033186">
    <property type="entry name" value="HerA_C"/>
</dbReference>
<name>A0A7G9QV54_9GAMM</name>